<evidence type="ECO:0000256" key="1">
    <source>
        <dbReference type="SAM" id="Coils"/>
    </source>
</evidence>
<feature type="compositionally biased region" description="Polar residues" evidence="2">
    <location>
        <begin position="48"/>
        <end position="61"/>
    </location>
</feature>
<evidence type="ECO:0000313" key="4">
    <source>
        <dbReference type="Proteomes" id="UP000298030"/>
    </source>
</evidence>
<proteinExistence type="predicted"/>
<accession>A0A4Y7TID6</accession>
<reference evidence="3 4" key="1">
    <citation type="journal article" date="2019" name="Nat. Ecol. Evol.">
        <title>Megaphylogeny resolves global patterns of mushroom evolution.</title>
        <authorList>
            <person name="Varga T."/>
            <person name="Krizsan K."/>
            <person name="Foldi C."/>
            <person name="Dima B."/>
            <person name="Sanchez-Garcia M."/>
            <person name="Sanchez-Ramirez S."/>
            <person name="Szollosi G.J."/>
            <person name="Szarkandi J.G."/>
            <person name="Papp V."/>
            <person name="Albert L."/>
            <person name="Andreopoulos W."/>
            <person name="Angelini C."/>
            <person name="Antonin V."/>
            <person name="Barry K.W."/>
            <person name="Bougher N.L."/>
            <person name="Buchanan P."/>
            <person name="Buyck B."/>
            <person name="Bense V."/>
            <person name="Catcheside P."/>
            <person name="Chovatia M."/>
            <person name="Cooper J."/>
            <person name="Damon W."/>
            <person name="Desjardin D."/>
            <person name="Finy P."/>
            <person name="Geml J."/>
            <person name="Haridas S."/>
            <person name="Hughes K."/>
            <person name="Justo A."/>
            <person name="Karasinski D."/>
            <person name="Kautmanova I."/>
            <person name="Kiss B."/>
            <person name="Kocsube S."/>
            <person name="Kotiranta H."/>
            <person name="LaButti K.M."/>
            <person name="Lechner B.E."/>
            <person name="Liimatainen K."/>
            <person name="Lipzen A."/>
            <person name="Lukacs Z."/>
            <person name="Mihaltcheva S."/>
            <person name="Morgado L.N."/>
            <person name="Niskanen T."/>
            <person name="Noordeloos M.E."/>
            <person name="Ohm R.A."/>
            <person name="Ortiz-Santana B."/>
            <person name="Ovrebo C."/>
            <person name="Racz N."/>
            <person name="Riley R."/>
            <person name="Savchenko A."/>
            <person name="Shiryaev A."/>
            <person name="Soop K."/>
            <person name="Spirin V."/>
            <person name="Szebenyi C."/>
            <person name="Tomsovsky M."/>
            <person name="Tulloss R.E."/>
            <person name="Uehling J."/>
            <person name="Grigoriev I.V."/>
            <person name="Vagvolgyi C."/>
            <person name="Papp T."/>
            <person name="Martin F.M."/>
            <person name="Miettinen O."/>
            <person name="Hibbett D.S."/>
            <person name="Nagy L.G."/>
        </authorList>
    </citation>
    <scope>NUCLEOTIDE SEQUENCE [LARGE SCALE GENOMIC DNA]</scope>
    <source>
        <strain evidence="3 4">FP101781</strain>
    </source>
</reference>
<feature type="compositionally biased region" description="Polar residues" evidence="2">
    <location>
        <begin position="70"/>
        <end position="81"/>
    </location>
</feature>
<sequence length="425" mass="47460">MTGAILAEDDPDATCVATDTELHEAVKAIAASKRTSSTLAPGRKHISRTSASTLAVKTASQAPPPPGGQLVTSPTHGSSWKTDARDREVLEVAQPPVGSCCYDEENGFGCRWKEQVRRVQADASNEKAINDQIVHNLRRHLARAEEEAKGVQYALCDMEARLGLKDMYIRTLLAAKDKAGRQAAVIRDRNAELREKLEERELEIVDQRAEIISWRKVAKEWEGRHASLKLEAESERGEQKGRMEKLEHEAAAKGNRILTLEQEKSRLEDLSSSVKLTVSEQAKTISELKRGVERNTADLALKDLRIEALSRVRKKENDSAYQSMQEIIAEKEQRITDLNGRLTECHRRLKRLSSGDPTSAAQERFEATVGNVDGRIRRTKAPSPIPTTPAYERLKELSCSFARANRGQDHAATVIFPMQRASQWQ</sequence>
<keyword evidence="4" id="KW-1185">Reference proteome</keyword>
<dbReference type="EMBL" id="QPFP01000011">
    <property type="protein sequence ID" value="TEB33734.1"/>
    <property type="molecule type" value="Genomic_DNA"/>
</dbReference>
<protein>
    <submittedName>
        <fullName evidence="3">Uncharacterized protein</fullName>
    </submittedName>
</protein>
<feature type="coiled-coil region" evidence="1">
    <location>
        <begin position="176"/>
        <end position="263"/>
    </location>
</feature>
<organism evidence="3 4">
    <name type="scientific">Coprinellus micaceus</name>
    <name type="common">Glistening ink-cap mushroom</name>
    <name type="synonym">Coprinus micaceus</name>
    <dbReference type="NCBI Taxonomy" id="71717"/>
    <lineage>
        <taxon>Eukaryota</taxon>
        <taxon>Fungi</taxon>
        <taxon>Dikarya</taxon>
        <taxon>Basidiomycota</taxon>
        <taxon>Agaricomycotina</taxon>
        <taxon>Agaricomycetes</taxon>
        <taxon>Agaricomycetidae</taxon>
        <taxon>Agaricales</taxon>
        <taxon>Agaricineae</taxon>
        <taxon>Psathyrellaceae</taxon>
        <taxon>Coprinellus</taxon>
    </lineage>
</organism>
<dbReference type="Proteomes" id="UP000298030">
    <property type="component" value="Unassembled WGS sequence"/>
</dbReference>
<comment type="caution">
    <text evidence="3">The sequence shown here is derived from an EMBL/GenBank/DDBJ whole genome shotgun (WGS) entry which is preliminary data.</text>
</comment>
<name>A0A4Y7TID6_COPMI</name>
<dbReference type="OrthoDB" id="2912893at2759"/>
<evidence type="ECO:0000313" key="3">
    <source>
        <dbReference type="EMBL" id="TEB33734.1"/>
    </source>
</evidence>
<dbReference type="AlphaFoldDB" id="A0A4Y7TID6"/>
<evidence type="ECO:0000256" key="2">
    <source>
        <dbReference type="SAM" id="MobiDB-lite"/>
    </source>
</evidence>
<gene>
    <name evidence="3" type="ORF">FA13DRAFT_1730005</name>
</gene>
<keyword evidence="1" id="KW-0175">Coiled coil</keyword>
<feature type="region of interest" description="Disordered" evidence="2">
    <location>
        <begin position="33"/>
        <end position="81"/>
    </location>
</feature>